<sequence>MHWYDPEAGKVEEVGTPSTDEEALGMLSGYPGSGRLVERYVVLREEGLGVKQALAFVVHRLRMFRPRHPNLGRTREPRRFS</sequence>
<protein>
    <submittedName>
        <fullName evidence="2">Uncharacterized protein</fullName>
    </submittedName>
</protein>
<reference evidence="2" key="1">
    <citation type="submission" date="2020-02" db="EMBL/GenBank/DDBJ databases">
        <authorList>
            <person name="Meier V. D."/>
        </authorList>
    </citation>
    <scope>NUCLEOTIDE SEQUENCE</scope>
    <source>
        <strain evidence="2">AVDCRST_MAG05</strain>
    </source>
</reference>
<organism evidence="2">
    <name type="scientific">uncultured Rubrobacteraceae bacterium</name>
    <dbReference type="NCBI Taxonomy" id="349277"/>
    <lineage>
        <taxon>Bacteria</taxon>
        <taxon>Bacillati</taxon>
        <taxon>Actinomycetota</taxon>
        <taxon>Rubrobacteria</taxon>
        <taxon>Rubrobacterales</taxon>
        <taxon>Rubrobacteraceae</taxon>
        <taxon>environmental samples</taxon>
    </lineage>
</organism>
<feature type="region of interest" description="Disordered" evidence="1">
    <location>
        <begin position="1"/>
        <end position="26"/>
    </location>
</feature>
<proteinExistence type="predicted"/>
<dbReference type="EMBL" id="CADCVM010000521">
    <property type="protein sequence ID" value="CAA9535988.1"/>
    <property type="molecule type" value="Genomic_DNA"/>
</dbReference>
<accession>A0A6J4TYW3</accession>
<evidence type="ECO:0000256" key="1">
    <source>
        <dbReference type="SAM" id="MobiDB-lite"/>
    </source>
</evidence>
<name>A0A6J4TYW3_9ACTN</name>
<evidence type="ECO:0000313" key="2">
    <source>
        <dbReference type="EMBL" id="CAA9535988.1"/>
    </source>
</evidence>
<feature type="compositionally biased region" description="Basic and acidic residues" evidence="1">
    <location>
        <begin position="1"/>
        <end position="13"/>
    </location>
</feature>
<dbReference type="AlphaFoldDB" id="A0A6J4TYW3"/>
<gene>
    <name evidence="2" type="ORF">AVDCRST_MAG05-4877</name>
</gene>